<dbReference type="SUPFAM" id="SSF46785">
    <property type="entry name" value="Winged helix' DNA-binding domain"/>
    <property type="match status" value="1"/>
</dbReference>
<keyword evidence="3" id="KW-0804">Transcription</keyword>
<dbReference type="PANTHER" id="PTHR30136">
    <property type="entry name" value="HELIX-TURN-HELIX TRANSCRIPTIONAL REGULATOR, ICLR FAMILY"/>
    <property type="match status" value="1"/>
</dbReference>
<evidence type="ECO:0000256" key="2">
    <source>
        <dbReference type="ARBA" id="ARBA00023125"/>
    </source>
</evidence>
<dbReference type="InterPro" id="IPR005471">
    <property type="entry name" value="Tscrpt_reg_IclR_N"/>
</dbReference>
<dbReference type="Pfam" id="PF01614">
    <property type="entry name" value="IclR_C"/>
    <property type="match status" value="1"/>
</dbReference>
<dbReference type="PROSITE" id="PS51078">
    <property type="entry name" value="ICLR_ED"/>
    <property type="match status" value="1"/>
</dbReference>
<sequence>MPAKTAGTLAQRLGGRFGILEGPRTDDGVAEGGGAITTHIRFPKAFHSDIRKYVPSNGIYSLCRGGKSAARKKLLTQRKNRLTDGAKMEVLEMRSEGTGTIIRVVRLMRCLAEAQGDISITDISRQLNLAPSTVHRLLQLLLTEDIVAKSSTRSLYGPGMELLRIAALLASKIQIGDVARNVMQGVSEQAQEAVLLTQLLPHELKVMVTASVASPHPLRYDIDMFQRGSLLRGATGRAILAFLDGTFIAEIFDRLLQDDSDSTFANREDQLADLAAIRARGYVITHGQKVPGAVGIGAPVFDGHNKVVAALSITMPEQRFAAARAEELAKIVVDGAAAISKLLGRR</sequence>
<evidence type="ECO:0000259" key="5">
    <source>
        <dbReference type="PROSITE" id="PS51078"/>
    </source>
</evidence>
<organism evidence="6 7">
    <name type="scientific">Sphingomonas bisphenolicum</name>
    <dbReference type="NCBI Taxonomy" id="296544"/>
    <lineage>
        <taxon>Bacteria</taxon>
        <taxon>Pseudomonadati</taxon>
        <taxon>Pseudomonadota</taxon>
        <taxon>Alphaproteobacteria</taxon>
        <taxon>Sphingomonadales</taxon>
        <taxon>Sphingomonadaceae</taxon>
        <taxon>Sphingomonas</taxon>
    </lineage>
</organism>
<evidence type="ECO:0000313" key="7">
    <source>
        <dbReference type="Proteomes" id="UP001059971"/>
    </source>
</evidence>
<keyword evidence="1" id="KW-0805">Transcription regulation</keyword>
<name>A0ABN5WBT6_9SPHN</name>
<evidence type="ECO:0008006" key="8">
    <source>
        <dbReference type="Google" id="ProtNLM"/>
    </source>
</evidence>
<evidence type="ECO:0000313" key="6">
    <source>
        <dbReference type="EMBL" id="BBF69789.1"/>
    </source>
</evidence>
<dbReference type="Proteomes" id="UP001059971">
    <property type="component" value="Chromosome 1"/>
</dbReference>
<dbReference type="PROSITE" id="PS51077">
    <property type="entry name" value="HTH_ICLR"/>
    <property type="match status" value="1"/>
</dbReference>
<accession>A0ABN5WBT6</accession>
<evidence type="ECO:0000256" key="3">
    <source>
        <dbReference type="ARBA" id="ARBA00023163"/>
    </source>
</evidence>
<feature type="domain" description="IclR-ED" evidence="5">
    <location>
        <begin position="161"/>
        <end position="345"/>
    </location>
</feature>
<dbReference type="EMBL" id="AP018817">
    <property type="protein sequence ID" value="BBF69789.1"/>
    <property type="molecule type" value="Genomic_DNA"/>
</dbReference>
<evidence type="ECO:0000259" key="4">
    <source>
        <dbReference type="PROSITE" id="PS51077"/>
    </source>
</evidence>
<feature type="domain" description="HTH iclR-type" evidence="4">
    <location>
        <begin position="98"/>
        <end position="160"/>
    </location>
</feature>
<dbReference type="SUPFAM" id="SSF55781">
    <property type="entry name" value="GAF domain-like"/>
    <property type="match status" value="1"/>
</dbReference>
<dbReference type="Pfam" id="PF09339">
    <property type="entry name" value="HTH_IclR"/>
    <property type="match status" value="1"/>
</dbReference>
<proteinExistence type="predicted"/>
<dbReference type="InterPro" id="IPR036388">
    <property type="entry name" value="WH-like_DNA-bd_sf"/>
</dbReference>
<dbReference type="InterPro" id="IPR029016">
    <property type="entry name" value="GAF-like_dom_sf"/>
</dbReference>
<dbReference type="Gene3D" id="1.10.10.10">
    <property type="entry name" value="Winged helix-like DNA-binding domain superfamily/Winged helix DNA-binding domain"/>
    <property type="match status" value="1"/>
</dbReference>
<dbReference type="SMART" id="SM00346">
    <property type="entry name" value="HTH_ICLR"/>
    <property type="match status" value="1"/>
</dbReference>
<reference evidence="6" key="1">
    <citation type="submission" date="2018-07" db="EMBL/GenBank/DDBJ databases">
        <title>Complete genome sequence of Sphingomonas bisphenolicum strain AO1, a bisphenol A degradative bacterium isolated from Japanese farm field.</title>
        <authorList>
            <person name="Murakami M."/>
            <person name="Koh M."/>
            <person name="Koba S."/>
            <person name="Matsumura Y."/>
        </authorList>
    </citation>
    <scope>NUCLEOTIDE SEQUENCE</scope>
    <source>
        <strain evidence="6">AO1</strain>
    </source>
</reference>
<dbReference type="PANTHER" id="PTHR30136:SF8">
    <property type="entry name" value="TRANSCRIPTIONAL REGULATORY PROTEIN"/>
    <property type="match status" value="1"/>
</dbReference>
<dbReference type="InterPro" id="IPR014757">
    <property type="entry name" value="Tscrpt_reg_IclR_C"/>
</dbReference>
<dbReference type="Gene3D" id="3.30.450.40">
    <property type="match status" value="1"/>
</dbReference>
<protein>
    <recommendedName>
        <fullName evidence="8">Transcriptional regulator, IclR family</fullName>
    </recommendedName>
</protein>
<evidence type="ECO:0000256" key="1">
    <source>
        <dbReference type="ARBA" id="ARBA00023015"/>
    </source>
</evidence>
<keyword evidence="7" id="KW-1185">Reference proteome</keyword>
<keyword evidence="2" id="KW-0238">DNA-binding</keyword>
<gene>
    <name evidence="6" type="ORF">SBA_ch1_19890</name>
</gene>
<dbReference type="InterPro" id="IPR050707">
    <property type="entry name" value="HTH_MetabolicPath_Reg"/>
</dbReference>
<dbReference type="InterPro" id="IPR036390">
    <property type="entry name" value="WH_DNA-bd_sf"/>
</dbReference>